<evidence type="ECO:0000313" key="1">
    <source>
        <dbReference type="EMBL" id="KKM27452.1"/>
    </source>
</evidence>
<sequence length="66" mass="7371">MTLTPSYNRDYKSAKAVIEDFEAGKDFTIASIGPDMGRQCNIDDLEEGKIITLRYAKLRKCAVVTV</sequence>
<organism evidence="1">
    <name type="scientific">marine sediment metagenome</name>
    <dbReference type="NCBI Taxonomy" id="412755"/>
    <lineage>
        <taxon>unclassified sequences</taxon>
        <taxon>metagenomes</taxon>
        <taxon>ecological metagenomes</taxon>
    </lineage>
</organism>
<proteinExistence type="predicted"/>
<protein>
    <submittedName>
        <fullName evidence="1">Uncharacterized protein</fullName>
    </submittedName>
</protein>
<dbReference type="EMBL" id="LAZR01012320">
    <property type="protein sequence ID" value="KKM27452.1"/>
    <property type="molecule type" value="Genomic_DNA"/>
</dbReference>
<comment type="caution">
    <text evidence="1">The sequence shown here is derived from an EMBL/GenBank/DDBJ whole genome shotgun (WGS) entry which is preliminary data.</text>
</comment>
<gene>
    <name evidence="1" type="ORF">LCGC14_1574640</name>
</gene>
<name>A0A0F9IIR7_9ZZZZ</name>
<accession>A0A0F9IIR7</accession>
<dbReference type="AlphaFoldDB" id="A0A0F9IIR7"/>
<reference evidence="1" key="1">
    <citation type="journal article" date="2015" name="Nature">
        <title>Complex archaea that bridge the gap between prokaryotes and eukaryotes.</title>
        <authorList>
            <person name="Spang A."/>
            <person name="Saw J.H."/>
            <person name="Jorgensen S.L."/>
            <person name="Zaremba-Niedzwiedzka K."/>
            <person name="Martijn J."/>
            <person name="Lind A.E."/>
            <person name="van Eijk R."/>
            <person name="Schleper C."/>
            <person name="Guy L."/>
            <person name="Ettema T.J."/>
        </authorList>
    </citation>
    <scope>NUCLEOTIDE SEQUENCE</scope>
</reference>